<sequence>MDKTEIKAIKDFMLPVVLGTLILEGVTVLVFLIIGKFDIGVICGALWGTAVMSLYYFMMATAVVRAATGDPELAKKRSAGSYMLRLAVLVGLMGLGLYLSASKGLFNWIPMLLAAIYPRISIGVYRTVTSVRQMYSGKPENKDGDEK</sequence>
<name>A0A9D1JHT5_9FIRM</name>
<protein>
    <recommendedName>
        <fullName evidence="4">ATP synthase subunit I</fullName>
    </recommendedName>
</protein>
<accession>A0A9D1JHT5</accession>
<feature type="transmembrane region" description="Helical" evidence="1">
    <location>
        <begin position="12"/>
        <end position="33"/>
    </location>
</feature>
<organism evidence="2 3">
    <name type="scientific">Candidatus Faeciplasma gallinarum</name>
    <dbReference type="NCBI Taxonomy" id="2840799"/>
    <lineage>
        <taxon>Bacteria</taxon>
        <taxon>Bacillati</taxon>
        <taxon>Bacillota</taxon>
        <taxon>Clostridia</taxon>
        <taxon>Eubacteriales</taxon>
        <taxon>Oscillospiraceae</taxon>
        <taxon>Oscillospiraceae incertae sedis</taxon>
        <taxon>Candidatus Faeciplasma</taxon>
    </lineage>
</organism>
<reference evidence="2" key="2">
    <citation type="journal article" date="2021" name="PeerJ">
        <title>Extensive microbial diversity within the chicken gut microbiome revealed by metagenomics and culture.</title>
        <authorList>
            <person name="Gilroy R."/>
            <person name="Ravi A."/>
            <person name="Getino M."/>
            <person name="Pursley I."/>
            <person name="Horton D.L."/>
            <person name="Alikhan N.F."/>
            <person name="Baker D."/>
            <person name="Gharbi K."/>
            <person name="Hall N."/>
            <person name="Watson M."/>
            <person name="Adriaenssens E.M."/>
            <person name="Foster-Nyarko E."/>
            <person name="Jarju S."/>
            <person name="Secka A."/>
            <person name="Antonio M."/>
            <person name="Oren A."/>
            <person name="Chaudhuri R.R."/>
            <person name="La Ragione R."/>
            <person name="Hildebrand F."/>
            <person name="Pallen M.J."/>
        </authorList>
    </citation>
    <scope>NUCLEOTIDE SEQUENCE</scope>
    <source>
        <strain evidence="2">CHK157-1446</strain>
    </source>
</reference>
<feature type="transmembrane region" description="Helical" evidence="1">
    <location>
        <begin position="79"/>
        <end position="99"/>
    </location>
</feature>
<comment type="caution">
    <text evidence="2">The sequence shown here is derived from an EMBL/GenBank/DDBJ whole genome shotgun (WGS) entry which is preliminary data.</text>
</comment>
<feature type="transmembrane region" description="Helical" evidence="1">
    <location>
        <begin position="105"/>
        <end position="125"/>
    </location>
</feature>
<keyword evidence="1" id="KW-1133">Transmembrane helix</keyword>
<dbReference type="EMBL" id="DVIR01000039">
    <property type="protein sequence ID" value="HIS24598.1"/>
    <property type="molecule type" value="Genomic_DNA"/>
</dbReference>
<evidence type="ECO:0000256" key="1">
    <source>
        <dbReference type="SAM" id="Phobius"/>
    </source>
</evidence>
<dbReference type="Proteomes" id="UP000823982">
    <property type="component" value="Unassembled WGS sequence"/>
</dbReference>
<keyword evidence="1" id="KW-0472">Membrane</keyword>
<evidence type="ECO:0008006" key="4">
    <source>
        <dbReference type="Google" id="ProtNLM"/>
    </source>
</evidence>
<gene>
    <name evidence="2" type="ORF">IAD01_04255</name>
</gene>
<feature type="transmembrane region" description="Helical" evidence="1">
    <location>
        <begin position="39"/>
        <end position="58"/>
    </location>
</feature>
<dbReference type="AlphaFoldDB" id="A0A9D1JHT5"/>
<proteinExistence type="predicted"/>
<reference evidence="2" key="1">
    <citation type="submission" date="2020-10" db="EMBL/GenBank/DDBJ databases">
        <authorList>
            <person name="Gilroy R."/>
        </authorList>
    </citation>
    <scope>NUCLEOTIDE SEQUENCE</scope>
    <source>
        <strain evidence="2">CHK157-1446</strain>
    </source>
</reference>
<evidence type="ECO:0000313" key="3">
    <source>
        <dbReference type="Proteomes" id="UP000823982"/>
    </source>
</evidence>
<evidence type="ECO:0000313" key="2">
    <source>
        <dbReference type="EMBL" id="HIS24598.1"/>
    </source>
</evidence>
<keyword evidence="1" id="KW-0812">Transmembrane</keyword>